<feature type="compositionally biased region" description="Polar residues" evidence="1">
    <location>
        <begin position="61"/>
        <end position="74"/>
    </location>
</feature>
<evidence type="ECO:0000313" key="2">
    <source>
        <dbReference type="EMBL" id="KAK9420166.1"/>
    </source>
</evidence>
<evidence type="ECO:0000313" key="3">
    <source>
        <dbReference type="Proteomes" id="UP001408356"/>
    </source>
</evidence>
<evidence type="ECO:0000256" key="1">
    <source>
        <dbReference type="SAM" id="MobiDB-lite"/>
    </source>
</evidence>
<feature type="region of interest" description="Disordered" evidence="1">
    <location>
        <begin position="384"/>
        <end position="404"/>
    </location>
</feature>
<dbReference type="Proteomes" id="UP001408356">
    <property type="component" value="Unassembled WGS sequence"/>
</dbReference>
<feature type="compositionally biased region" description="Polar residues" evidence="1">
    <location>
        <begin position="384"/>
        <end position="395"/>
    </location>
</feature>
<name>A0ABR2V014_9PEZI</name>
<feature type="region of interest" description="Disordered" evidence="1">
    <location>
        <begin position="55"/>
        <end position="132"/>
    </location>
</feature>
<sequence>MQISMEKSYNMEECEDIANNEVSAMDYGEETYPRNVAFLDVLENFQQYHPAEGMNDKVASAPTNSHDTAESETAPTIGGMNAATTERLSRCKRTGGGIDSENPPTKRSIDSYSSSSSESYKNLANEDEPQRRLAWSTSSEDTCWRDTFVCAVGTPFGTGSDLLQHKANLIECPPKSEQSETEGIGPEQEKQLRSRQRQQLSSKERWFNIFHILFPEIDESQYTFPYYDYTISAEREDSCSNIESEIRLILQEKLEEVAGKIACGVLSSLPCAQIGSVVSEPSDTSRKLKPDVSKEIKQICDLEHKAAVQGMAVDIIRSVKGRKLEVSERRADIIFEDSRLTGTDVEDSRIFDHSFHWDFMPTPEDLWLTSPAFPGSIPLKMNVPSKTGSLAQSHPISDYSWLER</sequence>
<proteinExistence type="predicted"/>
<reference evidence="2 3" key="1">
    <citation type="journal article" date="2024" name="J. Plant Pathol.">
        <title>Sequence and assembly of the genome of Seiridium unicorne, isolate CBS 538.82, causal agent of cypress canker disease.</title>
        <authorList>
            <person name="Scali E."/>
            <person name="Rocca G.D."/>
            <person name="Danti R."/>
            <person name="Garbelotto M."/>
            <person name="Barberini S."/>
            <person name="Baroncelli R."/>
            <person name="Emiliani G."/>
        </authorList>
    </citation>
    <scope>NUCLEOTIDE SEQUENCE [LARGE SCALE GENOMIC DNA]</scope>
    <source>
        <strain evidence="2 3">BM-138-508</strain>
    </source>
</reference>
<protein>
    <submittedName>
        <fullName evidence="2">Uncharacterized protein</fullName>
    </submittedName>
</protein>
<comment type="caution">
    <text evidence="2">The sequence shown here is derived from an EMBL/GenBank/DDBJ whole genome shotgun (WGS) entry which is preliminary data.</text>
</comment>
<accession>A0ABR2V014</accession>
<feature type="compositionally biased region" description="Low complexity" evidence="1">
    <location>
        <begin position="110"/>
        <end position="119"/>
    </location>
</feature>
<dbReference type="EMBL" id="JARVKF010000257">
    <property type="protein sequence ID" value="KAK9420166.1"/>
    <property type="molecule type" value="Genomic_DNA"/>
</dbReference>
<organism evidence="2 3">
    <name type="scientific">Seiridium unicorne</name>
    <dbReference type="NCBI Taxonomy" id="138068"/>
    <lineage>
        <taxon>Eukaryota</taxon>
        <taxon>Fungi</taxon>
        <taxon>Dikarya</taxon>
        <taxon>Ascomycota</taxon>
        <taxon>Pezizomycotina</taxon>
        <taxon>Sordariomycetes</taxon>
        <taxon>Xylariomycetidae</taxon>
        <taxon>Amphisphaeriales</taxon>
        <taxon>Sporocadaceae</taxon>
        <taxon>Seiridium</taxon>
    </lineage>
</organism>
<gene>
    <name evidence="2" type="ORF">SUNI508_06694</name>
</gene>
<keyword evidence="3" id="KW-1185">Reference proteome</keyword>
<feature type="region of interest" description="Disordered" evidence="1">
    <location>
        <begin position="173"/>
        <end position="196"/>
    </location>
</feature>